<name>A0A7J7MGX3_9MAGN</name>
<evidence type="ECO:0000313" key="12">
    <source>
        <dbReference type="EMBL" id="KAF6154153.1"/>
    </source>
</evidence>
<feature type="domain" description="DNA-directed DNA polymerase family B mitochondria/virus" evidence="11">
    <location>
        <begin position="277"/>
        <end position="427"/>
    </location>
</feature>
<dbReference type="InterPro" id="IPR036397">
    <property type="entry name" value="RNaseH_sf"/>
</dbReference>
<evidence type="ECO:0000256" key="4">
    <source>
        <dbReference type="ARBA" id="ARBA00022695"/>
    </source>
</evidence>
<evidence type="ECO:0000256" key="10">
    <source>
        <dbReference type="SAM" id="Phobius"/>
    </source>
</evidence>
<dbReference type="InterPro" id="IPR004868">
    <property type="entry name" value="DNA-dir_DNA_pol_B_mt/vir"/>
</dbReference>
<protein>
    <recommendedName>
        <fullName evidence="2">DNA-directed DNA polymerase</fullName>
        <ecNumber evidence="2">2.7.7.7</ecNumber>
    </recommendedName>
</protein>
<dbReference type="OrthoDB" id="1706475at2759"/>
<dbReference type="InterPro" id="IPR023211">
    <property type="entry name" value="DNA_pol_palm_dom_sf"/>
</dbReference>
<evidence type="ECO:0000256" key="6">
    <source>
        <dbReference type="ARBA" id="ARBA00022932"/>
    </source>
</evidence>
<keyword evidence="13" id="KW-1185">Reference proteome</keyword>
<evidence type="ECO:0000256" key="5">
    <source>
        <dbReference type="ARBA" id="ARBA00022705"/>
    </source>
</evidence>
<keyword evidence="4" id="KW-0548">Nucleotidyltransferase</keyword>
<organism evidence="12 13">
    <name type="scientific">Kingdonia uniflora</name>
    <dbReference type="NCBI Taxonomy" id="39325"/>
    <lineage>
        <taxon>Eukaryota</taxon>
        <taxon>Viridiplantae</taxon>
        <taxon>Streptophyta</taxon>
        <taxon>Embryophyta</taxon>
        <taxon>Tracheophyta</taxon>
        <taxon>Spermatophyta</taxon>
        <taxon>Magnoliopsida</taxon>
        <taxon>Ranunculales</taxon>
        <taxon>Circaeasteraceae</taxon>
        <taxon>Kingdonia</taxon>
    </lineage>
</organism>
<dbReference type="InterPro" id="IPR043502">
    <property type="entry name" value="DNA/RNA_pol_sf"/>
</dbReference>
<accession>A0A7J7MGX3</accession>
<dbReference type="Pfam" id="PF03004">
    <property type="entry name" value="Transposase_24"/>
    <property type="match status" value="1"/>
</dbReference>
<comment type="catalytic activity">
    <reaction evidence="8">
        <text>DNA(n) + a 2'-deoxyribonucleoside 5'-triphosphate = DNA(n+1) + diphosphate</text>
        <dbReference type="Rhea" id="RHEA:22508"/>
        <dbReference type="Rhea" id="RHEA-COMP:17339"/>
        <dbReference type="Rhea" id="RHEA-COMP:17340"/>
        <dbReference type="ChEBI" id="CHEBI:33019"/>
        <dbReference type="ChEBI" id="CHEBI:61560"/>
        <dbReference type="ChEBI" id="CHEBI:173112"/>
        <dbReference type="EC" id="2.7.7.7"/>
    </reaction>
</comment>
<keyword evidence="10" id="KW-0472">Membrane</keyword>
<keyword evidence="3" id="KW-0808">Transferase</keyword>
<evidence type="ECO:0000256" key="2">
    <source>
        <dbReference type="ARBA" id="ARBA00012417"/>
    </source>
</evidence>
<keyword evidence="5" id="KW-0235">DNA replication</keyword>
<reference evidence="12 13" key="1">
    <citation type="journal article" date="2020" name="IScience">
        <title>Genome Sequencing of the Endangered Kingdonia uniflora (Circaeasteraceae, Ranunculales) Reveals Potential Mechanisms of Evolutionary Specialization.</title>
        <authorList>
            <person name="Sun Y."/>
            <person name="Deng T."/>
            <person name="Zhang A."/>
            <person name="Moore M.J."/>
            <person name="Landis J.B."/>
            <person name="Lin N."/>
            <person name="Zhang H."/>
            <person name="Zhang X."/>
            <person name="Huang J."/>
            <person name="Zhang X."/>
            <person name="Sun H."/>
            <person name="Wang H."/>
        </authorList>
    </citation>
    <scope>NUCLEOTIDE SEQUENCE [LARGE SCALE GENOMIC DNA]</scope>
    <source>
        <strain evidence="12">TB1705</strain>
        <tissue evidence="12">Leaf</tissue>
    </source>
</reference>
<evidence type="ECO:0000256" key="3">
    <source>
        <dbReference type="ARBA" id="ARBA00022679"/>
    </source>
</evidence>
<comment type="caution">
    <text evidence="12">The sequence shown here is derived from an EMBL/GenBank/DDBJ whole genome shotgun (WGS) entry which is preliminary data.</text>
</comment>
<feature type="transmembrane region" description="Helical" evidence="10">
    <location>
        <begin position="12"/>
        <end position="29"/>
    </location>
</feature>
<dbReference type="Pfam" id="PF03175">
    <property type="entry name" value="DNA_pol_B_2"/>
    <property type="match status" value="1"/>
</dbReference>
<evidence type="ECO:0000313" key="13">
    <source>
        <dbReference type="Proteomes" id="UP000541444"/>
    </source>
</evidence>
<keyword evidence="7" id="KW-0238">DNA-binding</keyword>
<dbReference type="Gene3D" id="3.30.420.10">
    <property type="entry name" value="Ribonuclease H-like superfamily/Ribonuclease H"/>
    <property type="match status" value="1"/>
</dbReference>
<dbReference type="Gene3D" id="3.90.1600.10">
    <property type="entry name" value="Palm domain of DNA polymerase"/>
    <property type="match status" value="2"/>
</dbReference>
<feature type="region of interest" description="Disordered" evidence="9">
    <location>
        <begin position="654"/>
        <end position="692"/>
    </location>
</feature>
<dbReference type="GO" id="GO:0006260">
    <property type="term" value="P:DNA replication"/>
    <property type="evidence" value="ECO:0007669"/>
    <property type="project" value="UniProtKB-KW"/>
</dbReference>
<keyword evidence="10" id="KW-1133">Transmembrane helix</keyword>
<evidence type="ECO:0000256" key="9">
    <source>
        <dbReference type="SAM" id="MobiDB-lite"/>
    </source>
</evidence>
<proteinExistence type="inferred from homology"/>
<evidence type="ECO:0000256" key="8">
    <source>
        <dbReference type="ARBA" id="ARBA00049244"/>
    </source>
</evidence>
<dbReference type="EMBL" id="JACGCM010001511">
    <property type="protein sequence ID" value="KAF6154153.1"/>
    <property type="molecule type" value="Genomic_DNA"/>
</dbReference>
<dbReference type="AlphaFoldDB" id="A0A7J7MGX3"/>
<keyword evidence="6" id="KW-0239">DNA-directed DNA polymerase</keyword>
<feature type="compositionally biased region" description="Polar residues" evidence="9">
    <location>
        <begin position="656"/>
        <end position="665"/>
    </location>
</feature>
<dbReference type="PANTHER" id="PTHR33568">
    <property type="entry name" value="DNA POLYMERASE"/>
    <property type="match status" value="1"/>
</dbReference>
<evidence type="ECO:0000259" key="11">
    <source>
        <dbReference type="Pfam" id="PF03175"/>
    </source>
</evidence>
<dbReference type="InterPro" id="IPR004252">
    <property type="entry name" value="Probable_transposase_24"/>
</dbReference>
<dbReference type="EC" id="2.7.7.7" evidence="2"/>
<gene>
    <name evidence="12" type="ORF">GIB67_016405</name>
</gene>
<evidence type="ECO:0000256" key="1">
    <source>
        <dbReference type="ARBA" id="ARBA00005755"/>
    </source>
</evidence>
<dbReference type="SUPFAM" id="SSF56672">
    <property type="entry name" value="DNA/RNA polymerases"/>
    <property type="match status" value="1"/>
</dbReference>
<dbReference type="Proteomes" id="UP000541444">
    <property type="component" value="Unassembled WGS sequence"/>
</dbReference>
<dbReference type="GO" id="GO:0000166">
    <property type="term" value="F:nucleotide binding"/>
    <property type="evidence" value="ECO:0007669"/>
    <property type="project" value="InterPro"/>
</dbReference>
<dbReference type="GO" id="GO:0003887">
    <property type="term" value="F:DNA-directed DNA polymerase activity"/>
    <property type="evidence" value="ECO:0007669"/>
    <property type="project" value="UniProtKB-KW"/>
</dbReference>
<sequence length="907" mass="103947">MDFKNPYLLCSYYELIVLAIIQLLLKYAYNQEFKYAKFTIGYVMKVPSGSGEVSYTIGLAISLNDYSRKAHPNITIYEQIQNFLEVKAENYEGLFLSGVYIRVHSINMVVKELDLTSDVIDSQIWDLLKTGVAGGIPQEVQTIAGGRRCSYINYITTIKLSIKERKSFIVDDIKIILINSIHKPYATSFVVVEQGIANDSLQDSKFKTFFRENCNHFMPTFEDRSNRTIFGFVESLENVDNITGSLTELAKNLCPNLGVKGSIQHDKLRVSMLQNQRDQLLDYMRQDIRLLAGVVIVMKAQEIYWTEYSIDITSCLTLSSLAMKIFRSRYYNDKEFPIHIPNRNEDEFFRSGYYGGHADMYKPYGKNLYYYDVNSLYPFVMKTYPMPCGTPVWNGNMRGIDLSEIFGFVQAYIITPKNIDKLFLPIRDMNGYVKDFYWKPLKNSAFQIAAAITSYARIYMYQFTSRDNCYFTDIDSAILGKPLLEELVSSTVLGLLKLECFVKEGIFLALKCYKLVIDDDKKVIKHKGPAKNYVNTDWFQSQYENPSTTQNISIESNFRIDWHTLNIAKKVTQLSLRLQMGNKRDPVYDENNLWIDAVPKEVPDLAGEDSSVLKIDLPMVEDELDNKNKELVIKFLNTILRRMAHYNLFDKLQSPGDDSNTVDTGNNSSSNASSKKKRGLTGGNNPGDVKASPALEFVPREDWVKFADYCNSEKFLAKSKRNKENRAKLISPCTLGRTSMPITRHKLAEERGATDEEIGRVELYIPAHTKKDKTIQCPDVIAIIFISTHKFGKERKGGTRGMGAGMSISLVEKIGRIVNENEELRSNNNELKFATEKLRKDLDTLTKYVGNIPVRDVVGRRLFEGKVVRDVVSWNMLVSGYSMGMLMRRDGCLIKWRKRIWLLGLRW</sequence>
<comment type="similarity">
    <text evidence="1">Belongs to the DNA polymerase type-B family.</text>
</comment>
<evidence type="ECO:0000256" key="7">
    <source>
        <dbReference type="ARBA" id="ARBA00023125"/>
    </source>
</evidence>
<keyword evidence="10" id="KW-0812">Transmembrane</keyword>
<dbReference type="PANTHER" id="PTHR33568:SF3">
    <property type="entry name" value="DNA-DIRECTED DNA POLYMERASE"/>
    <property type="match status" value="1"/>
</dbReference>
<dbReference type="GO" id="GO:0003677">
    <property type="term" value="F:DNA binding"/>
    <property type="evidence" value="ECO:0007669"/>
    <property type="project" value="UniProtKB-KW"/>
</dbReference>